<protein>
    <recommendedName>
        <fullName evidence="2">MEMO1 family protein SZ63_03440</fullName>
    </recommendedName>
</protein>
<dbReference type="AlphaFoldDB" id="A0A0H1QZ97"/>
<dbReference type="STRING" id="1550566.SZ63_03440"/>
<evidence type="ECO:0000256" key="1">
    <source>
        <dbReference type="ARBA" id="ARBA00006315"/>
    </source>
</evidence>
<dbReference type="HAMAP" id="MF_00055">
    <property type="entry name" value="MEMO1"/>
    <property type="match status" value="1"/>
</dbReference>
<dbReference type="InterPro" id="IPR002737">
    <property type="entry name" value="MEMO1_fam"/>
</dbReference>
<comment type="similarity">
    <text evidence="1 2">Belongs to the MEMO1 family.</text>
</comment>
<dbReference type="Gene3D" id="3.40.830.10">
    <property type="entry name" value="LigB-like"/>
    <property type="match status" value="1"/>
</dbReference>
<dbReference type="PATRIC" id="fig|1550566.3.peg.743"/>
<dbReference type="Pfam" id="PF01875">
    <property type="entry name" value="Memo"/>
    <property type="match status" value="1"/>
</dbReference>
<evidence type="ECO:0000313" key="3">
    <source>
        <dbReference type="EMBL" id="KLK88129.1"/>
    </source>
</evidence>
<dbReference type="Proteomes" id="UP000035301">
    <property type="component" value="Unassembled WGS sequence"/>
</dbReference>
<dbReference type="GO" id="GO:0051213">
    <property type="term" value="F:dioxygenase activity"/>
    <property type="evidence" value="ECO:0007669"/>
    <property type="project" value="UniProtKB-KW"/>
</dbReference>
<dbReference type="EMBL" id="JXOJ01000002">
    <property type="protein sequence ID" value="KLK88129.1"/>
    <property type="molecule type" value="Genomic_DNA"/>
</dbReference>
<dbReference type="OrthoDB" id="372162at2157"/>
<dbReference type="NCBIfam" id="TIGR04336">
    <property type="entry name" value="AmmeMemoSam_B"/>
    <property type="match status" value="1"/>
</dbReference>
<reference evidence="3 4" key="1">
    <citation type="journal article" date="2015" name="Int. J. Syst. Evol. Microbiol.">
        <title>Methanoculleus sediminis sp. nov., a methanogen from sediments near a submarine mud volcano.</title>
        <authorList>
            <person name="Chen S.C."/>
            <person name="Chen M.F."/>
            <person name="Lai M.C."/>
            <person name="Weng C.Y."/>
            <person name="Wu S.Y."/>
            <person name="Lin S."/>
            <person name="Yang T.F."/>
            <person name="Chen P.C."/>
        </authorList>
    </citation>
    <scope>NUCLEOTIDE SEQUENCE [LARGE SCALE GENOMIC DNA]</scope>
    <source>
        <strain evidence="3 4">S3Fa</strain>
    </source>
</reference>
<dbReference type="PANTHER" id="PTHR11060">
    <property type="entry name" value="PROTEIN MEMO1"/>
    <property type="match status" value="1"/>
</dbReference>
<proteinExistence type="inferred from homology"/>
<keyword evidence="4" id="KW-1185">Reference proteome</keyword>
<evidence type="ECO:0000256" key="2">
    <source>
        <dbReference type="HAMAP-Rule" id="MF_00055"/>
    </source>
</evidence>
<gene>
    <name evidence="3" type="ORF">SZ63_03440</name>
</gene>
<organism evidence="3 4">
    <name type="scientific">Methanoculleus sediminis</name>
    <dbReference type="NCBI Taxonomy" id="1550566"/>
    <lineage>
        <taxon>Archaea</taxon>
        <taxon>Methanobacteriati</taxon>
        <taxon>Methanobacteriota</taxon>
        <taxon>Stenosarchaea group</taxon>
        <taxon>Methanomicrobia</taxon>
        <taxon>Methanomicrobiales</taxon>
        <taxon>Methanomicrobiaceae</taxon>
        <taxon>Methanoculleus</taxon>
    </lineage>
</organism>
<keyword evidence="3" id="KW-0223">Dioxygenase</keyword>
<evidence type="ECO:0000313" key="4">
    <source>
        <dbReference type="Proteomes" id="UP000035301"/>
    </source>
</evidence>
<keyword evidence="3" id="KW-0560">Oxidoreductase</keyword>
<dbReference type="PANTHER" id="PTHR11060:SF0">
    <property type="entry name" value="PROTEIN MEMO1"/>
    <property type="match status" value="1"/>
</dbReference>
<sequence length="262" mass="29172">MDMRPCSVAGMFYPAEPRHLEQLLETFFRKRSPGIQSRGIVSPHAGYVYSGETGACAFSTIPPDFDGTFLVIGPSHRGYMTSASAVPWETPLGIVDVDTEFIDAMDIEIDEASHQNEHSIEVQMPIIKYRFPRARAAPVLMGEQSYEAAENLAEHLLRAIEHTKRDVRIVASSDFSHYVPDEVARRQDLYAIDALKNLDIPEFYRRLQETRATVCGYGPIATMCIACRSLGATRGELLRYTTSGDVTEDYNQVVGYAAIAVV</sequence>
<dbReference type="RefSeq" id="WP_048181243.1">
    <property type="nucleotide sequence ID" value="NZ_JXOJ01000002.1"/>
</dbReference>
<accession>A0A0H1QZ97</accession>
<dbReference type="CDD" id="cd07361">
    <property type="entry name" value="MEMO_like"/>
    <property type="match status" value="1"/>
</dbReference>
<comment type="caution">
    <text evidence="3">The sequence shown here is derived from an EMBL/GenBank/DDBJ whole genome shotgun (WGS) entry which is preliminary data.</text>
</comment>
<name>A0A0H1QZ97_9EURY</name>